<dbReference type="Proteomes" id="UP000243459">
    <property type="component" value="Chromosome 7"/>
</dbReference>
<name>A0A5P1EC93_ASPOF</name>
<accession>A0A5P1EC93</accession>
<gene>
    <name evidence="1" type="ORF">A4U43_C07F15750</name>
</gene>
<protein>
    <submittedName>
        <fullName evidence="1">Uncharacterized protein</fullName>
    </submittedName>
</protein>
<dbReference type="AlphaFoldDB" id="A0A5P1EC93"/>
<reference evidence="2" key="1">
    <citation type="journal article" date="2017" name="Nat. Commun.">
        <title>The asparagus genome sheds light on the origin and evolution of a young Y chromosome.</title>
        <authorList>
            <person name="Harkess A."/>
            <person name="Zhou J."/>
            <person name="Xu C."/>
            <person name="Bowers J.E."/>
            <person name="Van der Hulst R."/>
            <person name="Ayyampalayam S."/>
            <person name="Mercati F."/>
            <person name="Riccardi P."/>
            <person name="McKain M.R."/>
            <person name="Kakrana A."/>
            <person name="Tang H."/>
            <person name="Ray J."/>
            <person name="Groenendijk J."/>
            <person name="Arikit S."/>
            <person name="Mathioni S.M."/>
            <person name="Nakano M."/>
            <person name="Shan H."/>
            <person name="Telgmann-Rauber A."/>
            <person name="Kanno A."/>
            <person name="Yue Z."/>
            <person name="Chen H."/>
            <person name="Li W."/>
            <person name="Chen Y."/>
            <person name="Xu X."/>
            <person name="Zhang Y."/>
            <person name="Luo S."/>
            <person name="Chen H."/>
            <person name="Gao J."/>
            <person name="Mao Z."/>
            <person name="Pires J.C."/>
            <person name="Luo M."/>
            <person name="Kudrna D."/>
            <person name="Wing R.A."/>
            <person name="Meyers B.C."/>
            <person name="Yi K."/>
            <person name="Kong H."/>
            <person name="Lavrijsen P."/>
            <person name="Sunseri F."/>
            <person name="Falavigna A."/>
            <person name="Ye Y."/>
            <person name="Leebens-Mack J.H."/>
            <person name="Chen G."/>
        </authorList>
    </citation>
    <scope>NUCLEOTIDE SEQUENCE [LARGE SCALE GENOMIC DNA]</scope>
    <source>
        <strain evidence="2">cv. DH0086</strain>
    </source>
</reference>
<dbReference type="EMBL" id="CM007387">
    <property type="protein sequence ID" value="ONK63496.1"/>
    <property type="molecule type" value="Genomic_DNA"/>
</dbReference>
<keyword evidence="2" id="KW-1185">Reference proteome</keyword>
<proteinExistence type="predicted"/>
<organism evidence="1 2">
    <name type="scientific">Asparagus officinalis</name>
    <name type="common">Garden asparagus</name>
    <dbReference type="NCBI Taxonomy" id="4686"/>
    <lineage>
        <taxon>Eukaryota</taxon>
        <taxon>Viridiplantae</taxon>
        <taxon>Streptophyta</taxon>
        <taxon>Embryophyta</taxon>
        <taxon>Tracheophyta</taxon>
        <taxon>Spermatophyta</taxon>
        <taxon>Magnoliopsida</taxon>
        <taxon>Liliopsida</taxon>
        <taxon>Asparagales</taxon>
        <taxon>Asparagaceae</taxon>
        <taxon>Asparagoideae</taxon>
        <taxon>Asparagus</taxon>
    </lineage>
</organism>
<dbReference type="Gramene" id="ONK63496">
    <property type="protein sequence ID" value="ONK63496"/>
    <property type="gene ID" value="A4U43_C07F15750"/>
</dbReference>
<evidence type="ECO:0000313" key="2">
    <source>
        <dbReference type="Proteomes" id="UP000243459"/>
    </source>
</evidence>
<evidence type="ECO:0000313" key="1">
    <source>
        <dbReference type="EMBL" id="ONK63496.1"/>
    </source>
</evidence>
<sequence length="107" mass="11498">MIEGTRQQVCDTNAIFIVKGFLLVPDVVDGAMKPSSQAPTIQVKSPLYLSICCCDGKGVRLNSGLISLCQMLLLWVPVVSVAEKTGLGGFGKYGLSFHSLRGLRLKL</sequence>